<dbReference type="InterPro" id="IPR015197">
    <property type="entry name" value="PngaseF_C"/>
</dbReference>
<dbReference type="Pfam" id="PF09113">
    <property type="entry name" value="N-glycanase_C"/>
    <property type="match status" value="1"/>
</dbReference>
<reference evidence="4 5" key="1">
    <citation type="submission" date="2018-08" db="EMBL/GenBank/DDBJ databases">
        <title>A genome reference for cultivated species of the human gut microbiota.</title>
        <authorList>
            <person name="Zou Y."/>
            <person name="Xue W."/>
            <person name="Luo G."/>
        </authorList>
    </citation>
    <scope>NUCLEOTIDE SEQUENCE [LARGE SCALE GENOMIC DNA]</scope>
    <source>
        <strain evidence="4 5">AM16-50</strain>
    </source>
</reference>
<dbReference type="InterPro" id="IPR015196">
    <property type="entry name" value="PngaseF_N"/>
</dbReference>
<dbReference type="Gene3D" id="2.60.120.230">
    <property type="match status" value="1"/>
</dbReference>
<dbReference type="AlphaFoldDB" id="A0A3R6E8Z4"/>
<comment type="caution">
    <text evidence="4">The sequence shown here is derived from an EMBL/GenBank/DDBJ whole genome shotgun (WGS) entry which is preliminary data.</text>
</comment>
<evidence type="ECO:0000259" key="3">
    <source>
        <dbReference type="SMART" id="SM01290"/>
    </source>
</evidence>
<evidence type="ECO:0000313" key="4">
    <source>
        <dbReference type="EMBL" id="RHH76761.1"/>
    </source>
</evidence>
<keyword evidence="1" id="KW-1015">Disulfide bond</keyword>
<dbReference type="InterPro" id="IPR043022">
    <property type="entry name" value="PngaseF_N_sf"/>
</dbReference>
<name>A0A3R6E8Z4_9BACT</name>
<dbReference type="EMBL" id="QRKC01000005">
    <property type="protein sequence ID" value="RHH76761.1"/>
    <property type="molecule type" value="Genomic_DNA"/>
</dbReference>
<dbReference type="RefSeq" id="WP_122291210.1">
    <property type="nucleotide sequence ID" value="NZ_JBCHDK010000021.1"/>
</dbReference>
<keyword evidence="2" id="KW-0732">Signal</keyword>
<evidence type="ECO:0000256" key="2">
    <source>
        <dbReference type="SAM" id="SignalP"/>
    </source>
</evidence>
<organism evidence="4 5">
    <name type="scientific">Parabacteroides merdae</name>
    <dbReference type="NCBI Taxonomy" id="46503"/>
    <lineage>
        <taxon>Bacteria</taxon>
        <taxon>Pseudomonadati</taxon>
        <taxon>Bacteroidota</taxon>
        <taxon>Bacteroidia</taxon>
        <taxon>Bacteroidales</taxon>
        <taxon>Tannerellaceae</taxon>
        <taxon>Parabacteroides</taxon>
    </lineage>
</organism>
<dbReference type="SMART" id="SM01290">
    <property type="entry name" value="N-glycanase_N"/>
    <property type="match status" value="1"/>
</dbReference>
<dbReference type="InterPro" id="IPR008977">
    <property type="entry name" value="PHM/PNGase_F_dom_sf"/>
</dbReference>
<protein>
    <submittedName>
        <fullName evidence="4">N-glycanase</fullName>
    </submittedName>
</protein>
<feature type="signal peptide" evidence="2">
    <location>
        <begin position="1"/>
        <end position="19"/>
    </location>
</feature>
<dbReference type="Pfam" id="PF09112">
    <property type="entry name" value="N-glycanase_N"/>
    <property type="match status" value="1"/>
</dbReference>
<evidence type="ECO:0000256" key="1">
    <source>
        <dbReference type="ARBA" id="ARBA00023157"/>
    </source>
</evidence>
<accession>A0A3R6E8Z4</accession>
<proteinExistence type="predicted"/>
<evidence type="ECO:0000313" key="5">
    <source>
        <dbReference type="Proteomes" id="UP000283732"/>
    </source>
</evidence>
<dbReference type="GO" id="GO:0016715">
    <property type="term" value="F:oxidoreductase activity, acting on paired donors, with incorporation or reduction of molecular oxygen, reduced ascorbate as one donor, and incorporation of one atom of oxygen"/>
    <property type="evidence" value="ECO:0007669"/>
    <property type="project" value="InterPro"/>
</dbReference>
<dbReference type="PROSITE" id="PS51257">
    <property type="entry name" value="PROKAR_LIPOPROTEIN"/>
    <property type="match status" value="1"/>
</dbReference>
<dbReference type="InterPro" id="IPR014784">
    <property type="entry name" value="Cu2_ascorb_mOase-like_C"/>
</dbReference>
<feature type="chain" id="PRO_5018561780" evidence="2">
    <location>
        <begin position="20"/>
        <end position="414"/>
    </location>
</feature>
<dbReference type="Proteomes" id="UP000283732">
    <property type="component" value="Unassembled WGS sequence"/>
</dbReference>
<dbReference type="Gene3D" id="2.60.120.1570">
    <property type="entry name" value="Peptide-N-glycosidase F, N-terminal domain"/>
    <property type="match status" value="1"/>
</dbReference>
<feature type="domain" description="Peptide-N-glycosidase F N-terminal" evidence="3">
    <location>
        <begin position="32"/>
        <end position="224"/>
    </location>
</feature>
<sequence length="414" mass="46327">MMKKIVLLFSLAGALLLTACGPREIPAKGDFTVRVFDDTPVRFAPDIYPEAYNAPGADSIYHLVNGRIILKKITLPEYERNVSVKLKVTIASNGDRWDKSGSCFVLPKESGINLLNIAKGEKQFPEVDSTKLEHMVGIVAGEDYKPTVELMRFMTPFGVGHFSAPDDSLTHNRKPVYIDHWEDSVSWEQDITDLYPLLEGGAYVGIFIDTWTTEGYIASMTVDVDESGLAYDPLTRCHVEPLMNTVYYEGQTYPDIFARRDVSTDFEIPAGVRNVRLKYIVTGHGGHSGGDEFVEKRNIVSIDGKEVLNFIPWRSDCASFRRFNPATGVWLKERLASYIAKDGYSEKKVEEPLGSSDLSRSNWCPGSDVMPEEILLTDIAPGKHTFTVSIPEAAEIDGNKLNHWLVSAYLVWEK</sequence>
<gene>
    <name evidence="4" type="ORF">DW191_12480</name>
</gene>
<dbReference type="SUPFAM" id="SSF49742">
    <property type="entry name" value="PHM/PNGase F"/>
    <property type="match status" value="1"/>
</dbReference>